<dbReference type="InterPro" id="IPR000639">
    <property type="entry name" value="Epox_hydrolase-like"/>
</dbReference>
<dbReference type="EC" id="3.8.1.3" evidence="2"/>
<gene>
    <name evidence="2" type="ORF">J2S55_007156</name>
</gene>
<dbReference type="Gene3D" id="3.40.50.1820">
    <property type="entry name" value="alpha/beta hydrolase"/>
    <property type="match status" value="1"/>
</dbReference>
<sequence length="291" mass="31840">MRMFEGFKEERVGTGEAELFVRHGGSGPPVLLLHGHPRTHATWHRVAPLLAGDFTVVCPDLRGYGRSSKPASTADHEPYSKRAMARDCAALMRVLGHGRFAVVGHDRGTYVAQRLALDHPDVITRLVVIDGVPIGEALARADARFAAAWWHWFFLGQTARPAERVINADPDAWYGGTPEAMGAEAYEDYRRAIHDPATVHAMCEDYRAGLGLDRAADDADRRAGRRIACPTLFLWATGDDMEALYGDPLAIWRGWADDLRGAPIGSGHHVAEEAPAELAAELLRFLGGPHV</sequence>
<organism evidence="2 3">
    <name type="scientific">Streptosporangium brasiliense</name>
    <dbReference type="NCBI Taxonomy" id="47480"/>
    <lineage>
        <taxon>Bacteria</taxon>
        <taxon>Bacillati</taxon>
        <taxon>Actinomycetota</taxon>
        <taxon>Actinomycetes</taxon>
        <taxon>Streptosporangiales</taxon>
        <taxon>Streptosporangiaceae</taxon>
        <taxon>Streptosporangium</taxon>
    </lineage>
</organism>
<dbReference type="PRINTS" id="PR00412">
    <property type="entry name" value="EPOXHYDRLASE"/>
</dbReference>
<dbReference type="InterPro" id="IPR029058">
    <property type="entry name" value="AB_hydrolase_fold"/>
</dbReference>
<dbReference type="PANTHER" id="PTHR43798">
    <property type="entry name" value="MONOACYLGLYCEROL LIPASE"/>
    <property type="match status" value="1"/>
</dbReference>
<feature type="domain" description="AB hydrolase-1" evidence="1">
    <location>
        <begin position="28"/>
        <end position="273"/>
    </location>
</feature>
<dbReference type="PRINTS" id="PR00111">
    <property type="entry name" value="ABHYDROLASE"/>
</dbReference>
<keyword evidence="2" id="KW-0378">Hydrolase</keyword>
<comment type="caution">
    <text evidence="2">The sequence shown here is derived from an EMBL/GenBank/DDBJ whole genome shotgun (WGS) entry which is preliminary data.</text>
</comment>
<proteinExistence type="predicted"/>
<evidence type="ECO:0000313" key="3">
    <source>
        <dbReference type="Proteomes" id="UP001230426"/>
    </source>
</evidence>
<dbReference type="Proteomes" id="UP001230426">
    <property type="component" value="Unassembled WGS sequence"/>
</dbReference>
<dbReference type="InterPro" id="IPR000073">
    <property type="entry name" value="AB_hydrolase_1"/>
</dbReference>
<dbReference type="GO" id="GO:0018785">
    <property type="term" value="F:haloacetate dehalogenase activity"/>
    <property type="evidence" value="ECO:0007669"/>
    <property type="project" value="UniProtKB-EC"/>
</dbReference>
<reference evidence="2 3" key="1">
    <citation type="submission" date="2023-07" db="EMBL/GenBank/DDBJ databases">
        <title>Sequencing the genomes of 1000 actinobacteria strains.</title>
        <authorList>
            <person name="Klenk H.-P."/>
        </authorList>
    </citation>
    <scope>NUCLEOTIDE SEQUENCE [LARGE SCALE GENOMIC DNA]</scope>
    <source>
        <strain evidence="2 3">DSM 44109</strain>
    </source>
</reference>
<keyword evidence="3" id="KW-1185">Reference proteome</keyword>
<dbReference type="Pfam" id="PF00561">
    <property type="entry name" value="Abhydrolase_1"/>
    <property type="match status" value="1"/>
</dbReference>
<accession>A0ABT9RHR1</accession>
<evidence type="ECO:0000313" key="2">
    <source>
        <dbReference type="EMBL" id="MDP9867890.1"/>
    </source>
</evidence>
<protein>
    <submittedName>
        <fullName evidence="2">Haloacetate dehalogenase</fullName>
        <ecNumber evidence="2">3.8.1.3</ecNumber>
    </submittedName>
</protein>
<evidence type="ECO:0000259" key="1">
    <source>
        <dbReference type="Pfam" id="PF00561"/>
    </source>
</evidence>
<dbReference type="EMBL" id="JAUSRB010000002">
    <property type="protein sequence ID" value="MDP9867890.1"/>
    <property type="molecule type" value="Genomic_DNA"/>
</dbReference>
<dbReference type="InterPro" id="IPR050266">
    <property type="entry name" value="AB_hydrolase_sf"/>
</dbReference>
<dbReference type="SUPFAM" id="SSF53474">
    <property type="entry name" value="alpha/beta-Hydrolases"/>
    <property type="match status" value="1"/>
</dbReference>
<name>A0ABT9RHR1_9ACTN</name>
<dbReference type="PANTHER" id="PTHR43798:SF33">
    <property type="entry name" value="HYDROLASE, PUTATIVE (AFU_ORTHOLOGUE AFUA_2G14860)-RELATED"/>
    <property type="match status" value="1"/>
</dbReference>